<gene>
    <name evidence="2" type="ORF">BS50DRAFT_569693</name>
</gene>
<keyword evidence="3" id="KW-1185">Reference proteome</keyword>
<feature type="region of interest" description="Disordered" evidence="1">
    <location>
        <begin position="66"/>
        <end position="147"/>
    </location>
</feature>
<evidence type="ECO:0000256" key="1">
    <source>
        <dbReference type="SAM" id="MobiDB-lite"/>
    </source>
</evidence>
<proteinExistence type="predicted"/>
<organism evidence="2 3">
    <name type="scientific">Corynespora cassiicola Philippines</name>
    <dbReference type="NCBI Taxonomy" id="1448308"/>
    <lineage>
        <taxon>Eukaryota</taxon>
        <taxon>Fungi</taxon>
        <taxon>Dikarya</taxon>
        <taxon>Ascomycota</taxon>
        <taxon>Pezizomycotina</taxon>
        <taxon>Dothideomycetes</taxon>
        <taxon>Pleosporomycetidae</taxon>
        <taxon>Pleosporales</taxon>
        <taxon>Corynesporascaceae</taxon>
        <taxon>Corynespora</taxon>
    </lineage>
</organism>
<evidence type="ECO:0000313" key="2">
    <source>
        <dbReference type="EMBL" id="PSN72150.1"/>
    </source>
</evidence>
<evidence type="ECO:0000313" key="3">
    <source>
        <dbReference type="Proteomes" id="UP000240883"/>
    </source>
</evidence>
<accession>A0A2T2P381</accession>
<reference evidence="2 3" key="1">
    <citation type="journal article" date="2018" name="Front. Microbiol.">
        <title>Genome-Wide Analysis of Corynespora cassiicola Leaf Fall Disease Putative Effectors.</title>
        <authorList>
            <person name="Lopez D."/>
            <person name="Ribeiro S."/>
            <person name="Label P."/>
            <person name="Fumanal B."/>
            <person name="Venisse J.S."/>
            <person name="Kohler A."/>
            <person name="de Oliveira R.R."/>
            <person name="Labutti K."/>
            <person name="Lipzen A."/>
            <person name="Lail K."/>
            <person name="Bauer D."/>
            <person name="Ohm R.A."/>
            <person name="Barry K.W."/>
            <person name="Spatafora J."/>
            <person name="Grigoriev I.V."/>
            <person name="Martin F.M."/>
            <person name="Pujade-Renaud V."/>
        </authorList>
    </citation>
    <scope>NUCLEOTIDE SEQUENCE [LARGE SCALE GENOMIC DNA]</scope>
    <source>
        <strain evidence="2 3">Philippines</strain>
    </source>
</reference>
<dbReference type="EMBL" id="KZ678130">
    <property type="protein sequence ID" value="PSN72150.1"/>
    <property type="molecule type" value="Genomic_DNA"/>
</dbReference>
<dbReference type="AlphaFoldDB" id="A0A2T2P381"/>
<feature type="non-terminal residue" evidence="2">
    <location>
        <position position="193"/>
    </location>
</feature>
<dbReference type="Proteomes" id="UP000240883">
    <property type="component" value="Unassembled WGS sequence"/>
</dbReference>
<protein>
    <submittedName>
        <fullName evidence="2">Uncharacterized protein</fullName>
    </submittedName>
</protein>
<sequence>MSLSSFQKVTFKPSFPSDHLHTYSPPSCSVYGPLVAPATIPSFFSPFLFFCVPFAPLATRAPSPIRSRMASKTSHVPLAHQPPESGQRASGRRPTTHRTHISNQRDQLELTVDRRSHASDSARRTRGRRPVDQSSSTGLRQPGSKDWPATDALSWCAVENASQIDAHLFPPPHFPAAHHGRWSRASDATRCRG</sequence>
<feature type="compositionally biased region" description="Basic and acidic residues" evidence="1">
    <location>
        <begin position="106"/>
        <end position="123"/>
    </location>
</feature>
<name>A0A2T2P381_CORCC</name>
<feature type="compositionally biased region" description="Basic residues" evidence="1">
    <location>
        <begin position="90"/>
        <end position="100"/>
    </location>
</feature>